<comment type="caution">
    <text evidence="1">The sequence shown here is derived from an EMBL/GenBank/DDBJ whole genome shotgun (WGS) entry which is preliminary data.</text>
</comment>
<accession>A0ACC0FMI7</accession>
<evidence type="ECO:0000313" key="1">
    <source>
        <dbReference type="EMBL" id="KAI7990043.1"/>
    </source>
</evidence>
<keyword evidence="2" id="KW-1185">Reference proteome</keyword>
<proteinExistence type="predicted"/>
<dbReference type="EMBL" id="CM045771">
    <property type="protein sequence ID" value="KAI7990043.1"/>
    <property type="molecule type" value="Genomic_DNA"/>
</dbReference>
<sequence>MVDIERKWFGQTNCLDSSTLVSSNSLGLKSFWGLFLIVGIVSLSAFIIFIIVFVHKHKHVLLRSSDPNASIWGKIVELARHFDNKDLSSHTFRKSEPQEKSGIDIVGSMGAPQASPNVNGPTIPSSFSFHATPNCNCPPSPSTSSNHTNGNFASFEGTHSREYGDPILQRQEHKWWCQTLNLLI</sequence>
<evidence type="ECO:0000313" key="2">
    <source>
        <dbReference type="Proteomes" id="UP001060215"/>
    </source>
</evidence>
<protein>
    <submittedName>
        <fullName evidence="1">Glutamate receptor 2.8</fullName>
    </submittedName>
</protein>
<keyword evidence="1" id="KW-0675">Receptor</keyword>
<name>A0ACC0FMI7_9ERIC</name>
<gene>
    <name evidence="1" type="ORF">LOK49_LG13G02856</name>
</gene>
<dbReference type="Proteomes" id="UP001060215">
    <property type="component" value="Chromosome 14"/>
</dbReference>
<organism evidence="1 2">
    <name type="scientific">Camellia lanceoleosa</name>
    <dbReference type="NCBI Taxonomy" id="1840588"/>
    <lineage>
        <taxon>Eukaryota</taxon>
        <taxon>Viridiplantae</taxon>
        <taxon>Streptophyta</taxon>
        <taxon>Embryophyta</taxon>
        <taxon>Tracheophyta</taxon>
        <taxon>Spermatophyta</taxon>
        <taxon>Magnoliopsida</taxon>
        <taxon>eudicotyledons</taxon>
        <taxon>Gunneridae</taxon>
        <taxon>Pentapetalae</taxon>
        <taxon>asterids</taxon>
        <taxon>Ericales</taxon>
        <taxon>Theaceae</taxon>
        <taxon>Camellia</taxon>
    </lineage>
</organism>
<reference evidence="1 2" key="1">
    <citation type="journal article" date="2022" name="Plant J.">
        <title>Chromosome-level genome of Camellia lanceoleosa provides a valuable resource for understanding genome evolution and self-incompatibility.</title>
        <authorList>
            <person name="Gong W."/>
            <person name="Xiao S."/>
            <person name="Wang L."/>
            <person name="Liao Z."/>
            <person name="Chang Y."/>
            <person name="Mo W."/>
            <person name="Hu G."/>
            <person name="Li W."/>
            <person name="Zhao G."/>
            <person name="Zhu H."/>
            <person name="Hu X."/>
            <person name="Ji K."/>
            <person name="Xiang X."/>
            <person name="Song Q."/>
            <person name="Yuan D."/>
            <person name="Jin S."/>
            <person name="Zhang L."/>
        </authorList>
    </citation>
    <scope>NUCLEOTIDE SEQUENCE [LARGE SCALE GENOMIC DNA]</scope>
    <source>
        <strain evidence="1">SQ_2022a</strain>
    </source>
</reference>